<dbReference type="InterPro" id="IPR035906">
    <property type="entry name" value="MetI-like_sf"/>
</dbReference>
<dbReference type="PANTHER" id="PTHR43357:SF4">
    <property type="entry name" value="INNER MEMBRANE ABC TRANSPORTER PERMEASE PROTEIN YDCV"/>
    <property type="match status" value="1"/>
</dbReference>
<name>A0A371IT80_9FIRM</name>
<keyword evidence="3" id="KW-1003">Cell membrane</keyword>
<keyword evidence="2 8" id="KW-0813">Transport</keyword>
<dbReference type="Proteomes" id="UP000243494">
    <property type="component" value="Unassembled WGS sequence"/>
</dbReference>
<keyword evidence="5 8" id="KW-0812">Transmembrane</keyword>
<feature type="transmembrane region" description="Helical" evidence="8">
    <location>
        <begin position="98"/>
        <end position="122"/>
    </location>
</feature>
<reference evidence="10 11" key="1">
    <citation type="journal article" date="2017" name="Genome Announc.">
        <title>Draft Genome Sequence of Romboutsia maritimum sp. nov. Strain CCRI-22766(T), Isolated from Coastal Estuarine Mud.</title>
        <authorList>
            <person name="Maheux A.F."/>
            <person name="Boudreau D.K."/>
            <person name="Berube E."/>
            <person name="Boissinot M."/>
            <person name="Raymond F."/>
            <person name="Brodeur S."/>
            <person name="Corbeil J."/>
            <person name="Brightwell G."/>
            <person name="Broda D."/>
            <person name="Omar R.F."/>
            <person name="Bergeron M.G."/>
        </authorList>
    </citation>
    <scope>NUCLEOTIDE SEQUENCE [LARGE SCALE GENOMIC DNA]</scope>
    <source>
        <strain evidence="10 11">CCRI-22766</strain>
    </source>
</reference>
<sequence>MKIKFNKFVIDMILIAFIVPFIVLVLWGFTNSWPFPYILPQQYSLRGIEYILNVSNLKMIFNSICLSIIVVLITLIISIPAAKSITLYNFKGKRFFEVLILSPIIIPLISVAMGIHIVFIQLSIANNIFGVIIINILPCIPYAVRIIADVYRIVGDKFEMQGKVLGANSFNNFKYITLPLILPGIIGASSMCFIISFSQYFLTMLIGGGSVITYPMVMFPYIQSGDRTIGSLYSLLFLIVSLIVLLLVERKINKHYKIIDEKNFFSK</sequence>
<evidence type="ECO:0000256" key="1">
    <source>
        <dbReference type="ARBA" id="ARBA00004429"/>
    </source>
</evidence>
<comment type="caution">
    <text evidence="10">The sequence shown here is derived from an EMBL/GenBank/DDBJ whole genome shotgun (WGS) entry which is preliminary data.</text>
</comment>
<organism evidence="10 11">
    <name type="scientific">Romboutsia maritimum</name>
    <dbReference type="NCBI Taxonomy" id="2020948"/>
    <lineage>
        <taxon>Bacteria</taxon>
        <taxon>Bacillati</taxon>
        <taxon>Bacillota</taxon>
        <taxon>Clostridia</taxon>
        <taxon>Peptostreptococcales</taxon>
        <taxon>Peptostreptococcaceae</taxon>
        <taxon>Romboutsia</taxon>
    </lineage>
</organism>
<comment type="similarity">
    <text evidence="8">Belongs to the binding-protein-dependent transport system permease family.</text>
</comment>
<protein>
    <submittedName>
        <fullName evidence="10">ABC transporter permease subunit</fullName>
    </submittedName>
</protein>
<feature type="transmembrane region" description="Helical" evidence="8">
    <location>
        <begin position="128"/>
        <end position="148"/>
    </location>
</feature>
<dbReference type="PROSITE" id="PS50928">
    <property type="entry name" value="ABC_TM1"/>
    <property type="match status" value="1"/>
</dbReference>
<feature type="transmembrane region" description="Helical" evidence="8">
    <location>
        <begin position="59"/>
        <end position="77"/>
    </location>
</feature>
<evidence type="ECO:0000256" key="5">
    <source>
        <dbReference type="ARBA" id="ARBA00022692"/>
    </source>
</evidence>
<dbReference type="InterPro" id="IPR000515">
    <property type="entry name" value="MetI-like"/>
</dbReference>
<evidence type="ECO:0000256" key="3">
    <source>
        <dbReference type="ARBA" id="ARBA00022475"/>
    </source>
</evidence>
<keyword evidence="11" id="KW-1185">Reference proteome</keyword>
<evidence type="ECO:0000256" key="4">
    <source>
        <dbReference type="ARBA" id="ARBA00022519"/>
    </source>
</evidence>
<evidence type="ECO:0000313" key="10">
    <source>
        <dbReference type="EMBL" id="RDY23697.1"/>
    </source>
</evidence>
<dbReference type="GO" id="GO:0055085">
    <property type="term" value="P:transmembrane transport"/>
    <property type="evidence" value="ECO:0007669"/>
    <property type="project" value="InterPro"/>
</dbReference>
<keyword evidence="6 8" id="KW-1133">Transmembrane helix</keyword>
<evidence type="ECO:0000256" key="6">
    <source>
        <dbReference type="ARBA" id="ARBA00022989"/>
    </source>
</evidence>
<comment type="subcellular location">
    <subcellularLocation>
        <location evidence="1">Cell inner membrane</location>
        <topology evidence="1">Multi-pass membrane protein</topology>
    </subcellularLocation>
    <subcellularLocation>
        <location evidence="8">Cell membrane</location>
        <topology evidence="8">Multi-pass membrane protein</topology>
    </subcellularLocation>
</comment>
<keyword evidence="7 8" id="KW-0472">Membrane</keyword>
<gene>
    <name evidence="10" type="ORF">CHF27_007115</name>
</gene>
<dbReference type="RefSeq" id="WP_095405840.1">
    <property type="nucleotide sequence ID" value="NZ_NOJZ02000009.1"/>
</dbReference>
<evidence type="ECO:0000259" key="9">
    <source>
        <dbReference type="PROSITE" id="PS50928"/>
    </source>
</evidence>
<feature type="transmembrane region" description="Helical" evidence="8">
    <location>
        <begin position="200"/>
        <end position="222"/>
    </location>
</feature>
<feature type="domain" description="ABC transmembrane type-1" evidence="9">
    <location>
        <begin position="60"/>
        <end position="248"/>
    </location>
</feature>
<dbReference type="GO" id="GO:0005886">
    <property type="term" value="C:plasma membrane"/>
    <property type="evidence" value="ECO:0007669"/>
    <property type="project" value="UniProtKB-SubCell"/>
</dbReference>
<proteinExistence type="inferred from homology"/>
<dbReference type="SUPFAM" id="SSF161098">
    <property type="entry name" value="MetI-like"/>
    <property type="match status" value="1"/>
</dbReference>
<dbReference type="Pfam" id="PF00528">
    <property type="entry name" value="BPD_transp_1"/>
    <property type="match status" value="1"/>
</dbReference>
<evidence type="ECO:0000256" key="8">
    <source>
        <dbReference type="RuleBase" id="RU363032"/>
    </source>
</evidence>
<evidence type="ECO:0000313" key="11">
    <source>
        <dbReference type="Proteomes" id="UP000243494"/>
    </source>
</evidence>
<dbReference type="CDD" id="cd06261">
    <property type="entry name" value="TM_PBP2"/>
    <property type="match status" value="1"/>
</dbReference>
<dbReference type="EMBL" id="NOJZ02000009">
    <property type="protein sequence ID" value="RDY23697.1"/>
    <property type="molecule type" value="Genomic_DNA"/>
</dbReference>
<evidence type="ECO:0000256" key="7">
    <source>
        <dbReference type="ARBA" id="ARBA00023136"/>
    </source>
</evidence>
<feature type="transmembrane region" description="Helical" evidence="8">
    <location>
        <begin position="12"/>
        <end position="30"/>
    </location>
</feature>
<accession>A0A371IT80</accession>
<dbReference type="Gene3D" id="1.10.3720.10">
    <property type="entry name" value="MetI-like"/>
    <property type="match status" value="1"/>
</dbReference>
<dbReference type="PANTHER" id="PTHR43357">
    <property type="entry name" value="INNER MEMBRANE ABC TRANSPORTER PERMEASE PROTEIN YDCV"/>
    <property type="match status" value="1"/>
</dbReference>
<keyword evidence="4" id="KW-0997">Cell inner membrane</keyword>
<dbReference type="OrthoDB" id="9782004at2"/>
<dbReference type="AlphaFoldDB" id="A0A371IT80"/>
<evidence type="ECO:0000256" key="2">
    <source>
        <dbReference type="ARBA" id="ARBA00022448"/>
    </source>
</evidence>
<feature type="transmembrane region" description="Helical" evidence="8">
    <location>
        <begin position="228"/>
        <end position="248"/>
    </location>
</feature>